<gene>
    <name evidence="1" type="ORF">AURDEDRAFT_171160</name>
</gene>
<reference evidence="2" key="1">
    <citation type="journal article" date="2012" name="Science">
        <title>The Paleozoic origin of enzymatic lignin decomposition reconstructed from 31 fungal genomes.</title>
        <authorList>
            <person name="Floudas D."/>
            <person name="Binder M."/>
            <person name="Riley R."/>
            <person name="Barry K."/>
            <person name="Blanchette R.A."/>
            <person name="Henrissat B."/>
            <person name="Martinez A.T."/>
            <person name="Otillar R."/>
            <person name="Spatafora J.W."/>
            <person name="Yadav J.S."/>
            <person name="Aerts A."/>
            <person name="Benoit I."/>
            <person name="Boyd A."/>
            <person name="Carlson A."/>
            <person name="Copeland A."/>
            <person name="Coutinho P.M."/>
            <person name="de Vries R.P."/>
            <person name="Ferreira P."/>
            <person name="Findley K."/>
            <person name="Foster B."/>
            <person name="Gaskell J."/>
            <person name="Glotzer D."/>
            <person name="Gorecki P."/>
            <person name="Heitman J."/>
            <person name="Hesse C."/>
            <person name="Hori C."/>
            <person name="Igarashi K."/>
            <person name="Jurgens J.A."/>
            <person name="Kallen N."/>
            <person name="Kersten P."/>
            <person name="Kohler A."/>
            <person name="Kuees U."/>
            <person name="Kumar T.K.A."/>
            <person name="Kuo A."/>
            <person name="LaButti K."/>
            <person name="Larrondo L.F."/>
            <person name="Lindquist E."/>
            <person name="Ling A."/>
            <person name="Lombard V."/>
            <person name="Lucas S."/>
            <person name="Lundell T."/>
            <person name="Martin R."/>
            <person name="McLaughlin D.J."/>
            <person name="Morgenstern I."/>
            <person name="Morin E."/>
            <person name="Murat C."/>
            <person name="Nagy L.G."/>
            <person name="Nolan M."/>
            <person name="Ohm R.A."/>
            <person name="Patyshakuliyeva A."/>
            <person name="Rokas A."/>
            <person name="Ruiz-Duenas F.J."/>
            <person name="Sabat G."/>
            <person name="Salamov A."/>
            <person name="Samejima M."/>
            <person name="Schmutz J."/>
            <person name="Slot J.C."/>
            <person name="St John F."/>
            <person name="Stenlid J."/>
            <person name="Sun H."/>
            <person name="Sun S."/>
            <person name="Syed K."/>
            <person name="Tsang A."/>
            <person name="Wiebenga A."/>
            <person name="Young D."/>
            <person name="Pisabarro A."/>
            <person name="Eastwood D.C."/>
            <person name="Martin F."/>
            <person name="Cullen D."/>
            <person name="Grigoriev I.V."/>
            <person name="Hibbett D.S."/>
        </authorList>
    </citation>
    <scope>NUCLEOTIDE SEQUENCE [LARGE SCALE GENOMIC DNA]</scope>
    <source>
        <strain evidence="2">TFB10046</strain>
    </source>
</reference>
<evidence type="ECO:0000313" key="2">
    <source>
        <dbReference type="Proteomes" id="UP000006514"/>
    </source>
</evidence>
<dbReference type="PANTHER" id="PTHR38886">
    <property type="entry name" value="SESA DOMAIN-CONTAINING PROTEIN"/>
    <property type="match status" value="1"/>
</dbReference>
<dbReference type="PANTHER" id="PTHR38886:SF1">
    <property type="entry name" value="NACHT-NTPASE AND P-LOOP NTPASES N-TERMINAL DOMAIN-CONTAINING PROTEIN"/>
    <property type="match status" value="1"/>
</dbReference>
<organism evidence="1 2">
    <name type="scientific">Auricularia subglabra (strain TFB-10046 / SS5)</name>
    <name type="common">White-rot fungus</name>
    <name type="synonym">Auricularia delicata (strain TFB10046)</name>
    <dbReference type="NCBI Taxonomy" id="717982"/>
    <lineage>
        <taxon>Eukaryota</taxon>
        <taxon>Fungi</taxon>
        <taxon>Dikarya</taxon>
        <taxon>Basidiomycota</taxon>
        <taxon>Agaricomycotina</taxon>
        <taxon>Agaricomycetes</taxon>
        <taxon>Auriculariales</taxon>
        <taxon>Auriculariaceae</taxon>
        <taxon>Auricularia</taxon>
    </lineage>
</organism>
<accession>J0WXK4</accession>
<dbReference type="InParanoid" id="J0WXK4"/>
<name>J0WXK4_AURST</name>
<protein>
    <recommendedName>
        <fullName evidence="3">Fungal N-terminal domain-containing protein</fullName>
    </recommendedName>
</protein>
<evidence type="ECO:0000313" key="1">
    <source>
        <dbReference type="EMBL" id="EJD39712.1"/>
    </source>
</evidence>
<evidence type="ECO:0008006" key="3">
    <source>
        <dbReference type="Google" id="ProtNLM"/>
    </source>
</evidence>
<proteinExistence type="predicted"/>
<keyword evidence="2" id="KW-1185">Reference proteome</keyword>
<dbReference type="Proteomes" id="UP000006514">
    <property type="component" value="Unassembled WGS sequence"/>
</dbReference>
<dbReference type="AlphaFoldDB" id="J0WXK4"/>
<dbReference type="OrthoDB" id="3271094at2759"/>
<dbReference type="EMBL" id="JH687810">
    <property type="protein sequence ID" value="EJD39712.1"/>
    <property type="molecule type" value="Genomic_DNA"/>
</dbReference>
<dbReference type="KEGG" id="adl:AURDEDRAFT_171160"/>
<sequence>MPIVAFTAGSLGDILAIIDLANQLRTALCESKGAPAEVKALGSDLEDFVSVLKQANLALLLHRSNFEPETRKEIKACLERCAATLNSIQHRVAVFATRLAARHGRQAVRAYFAALSWRFLGGRKEVEDLRARLSKHASLIHMWLSLSQCNGQRALHDTAERTEVAVEGILCVVQSRPPPVASRFPGFELYDEATNTSYQAFAVVPVHLMSAYLEPLIVNQLRSVMWDPPEFLEDASMIG</sequence>